<evidence type="ECO:0000256" key="1">
    <source>
        <dbReference type="ARBA" id="ARBA00022485"/>
    </source>
</evidence>
<evidence type="ECO:0000256" key="2">
    <source>
        <dbReference type="ARBA" id="ARBA00022500"/>
    </source>
</evidence>
<dbReference type="InterPro" id="IPR007202">
    <property type="entry name" value="4Fe-4S_dom"/>
</dbReference>
<keyword evidence="1" id="KW-0004">4Fe-4S</keyword>
<evidence type="ECO:0000259" key="9">
    <source>
        <dbReference type="PROSITE" id="PS50111"/>
    </source>
</evidence>
<dbReference type="PROSITE" id="PS51379">
    <property type="entry name" value="4FE4S_FER_2"/>
    <property type="match status" value="2"/>
</dbReference>
<dbReference type="Pfam" id="PF12838">
    <property type="entry name" value="Fer4_7"/>
    <property type="match status" value="1"/>
</dbReference>
<dbReference type="EMBL" id="JAOQKI010000001">
    <property type="protein sequence ID" value="MCU6715735.1"/>
    <property type="molecule type" value="Genomic_DNA"/>
</dbReference>
<feature type="domain" description="Methyl-accepting transducer" evidence="9">
    <location>
        <begin position="432"/>
        <end position="643"/>
    </location>
</feature>
<keyword evidence="4" id="KW-0408">Iron</keyword>
<name>A0ABT2SA42_9FIRM</name>
<dbReference type="SMART" id="SM00283">
    <property type="entry name" value="MA"/>
    <property type="match status" value="1"/>
</dbReference>
<comment type="caution">
    <text evidence="12">The sequence shown here is derived from an EMBL/GenBank/DDBJ whole genome shotgun (WGS) entry which is preliminary data.</text>
</comment>
<dbReference type="Pfam" id="PF00015">
    <property type="entry name" value="MCPsignal"/>
    <property type="match status" value="1"/>
</dbReference>
<gene>
    <name evidence="12" type="ORF">OCV43_00400</name>
</gene>
<dbReference type="Proteomes" id="UP001209666">
    <property type="component" value="Unassembled WGS sequence"/>
</dbReference>
<feature type="domain" description="4Fe-4S ferredoxin-type" evidence="10">
    <location>
        <begin position="36"/>
        <end position="65"/>
    </location>
</feature>
<dbReference type="InterPro" id="IPR051310">
    <property type="entry name" value="MCP_chemotaxis"/>
</dbReference>
<evidence type="ECO:0000256" key="7">
    <source>
        <dbReference type="PROSITE-ProRule" id="PRU00284"/>
    </source>
</evidence>
<keyword evidence="13" id="KW-1185">Reference proteome</keyword>
<feature type="domain" description="4Fe-4S" evidence="11">
    <location>
        <begin position="380"/>
        <end position="442"/>
    </location>
</feature>
<keyword evidence="3" id="KW-0479">Metal-binding</keyword>
<evidence type="ECO:0000313" key="13">
    <source>
        <dbReference type="Proteomes" id="UP001209666"/>
    </source>
</evidence>
<dbReference type="Pfam" id="PF02906">
    <property type="entry name" value="Fe_hyd_lg_C"/>
    <property type="match status" value="1"/>
</dbReference>
<dbReference type="InterPro" id="IPR004108">
    <property type="entry name" value="Fe_hydrogenase_lsu_C"/>
</dbReference>
<dbReference type="InterPro" id="IPR017896">
    <property type="entry name" value="4Fe4S_Fe-S-bd"/>
</dbReference>
<evidence type="ECO:0000256" key="5">
    <source>
        <dbReference type="ARBA" id="ARBA00023014"/>
    </source>
</evidence>
<dbReference type="InterPro" id="IPR004089">
    <property type="entry name" value="MCPsignal_dom"/>
</dbReference>
<feature type="coiled-coil region" evidence="8">
    <location>
        <begin position="430"/>
        <end position="467"/>
    </location>
</feature>
<sequence length="643" mass="71533">MSLVFTNDSCIGCNKCIRVCPCPGACVAVTEEDGTERIQVDPAKCIGCGACMDACKHGAREFEDDTEQFFADLAKGEKISILLAPAFKANYPGDYERVLGGLKNLGVNRIISVSFGADITTWGYLNYVKKYNFTGGISQPCPAIVGYIEHYLPELLPKLFPVHSPMMCSAIYAKQEMGITDKLAFISPCVAKWSEIHDPDTEGYVSYNVTFDHLMKYVREHNISGTFASDEIEYGLGSIYPMPGGLKENVYWFLGDDVYIRQIEGEKHTYCYLEEHKEEIAKGMNKELFIDALNCGMGCIYGTGVEEEIARTDTALYNIHQIQENCKKNTKNSAWSRKLTPAQRLAKLNKQFSKLKLENYLRKYTDHSEECNYKLPSTEELNQIYDEMGKKTKEARCIDCECCGYESCEKMAFAIYNGFNKKENCIHFVKDIVEEEKKRALELADEIKAEKDAMEKQQENIKTTVETVNDLFVSLYDSVDDMVNGNESNATECSAVSEEIGNVSEFCEKLTGRMQEIDMLLESMAENNQEVVSIAAQTNLLALNANIEAARAGEAGRGFAVVADEINKLAMNSKDTASRSTESQAKVKESIVEIIKDADELANVVNDTGNRIQNLAAATEEIAASSNVILSAANSVKSTLEQL</sequence>
<evidence type="ECO:0000256" key="8">
    <source>
        <dbReference type="SAM" id="Coils"/>
    </source>
</evidence>
<dbReference type="PROSITE" id="PS50111">
    <property type="entry name" value="CHEMOTAXIS_TRANSDUC_2"/>
    <property type="match status" value="1"/>
</dbReference>
<proteinExistence type="inferred from homology"/>
<dbReference type="Gene3D" id="3.30.70.20">
    <property type="match status" value="1"/>
</dbReference>
<dbReference type="PANTHER" id="PTHR43531:SF11">
    <property type="entry name" value="METHYL-ACCEPTING CHEMOTAXIS PROTEIN 3"/>
    <property type="match status" value="1"/>
</dbReference>
<dbReference type="Gene3D" id="1.10.287.950">
    <property type="entry name" value="Methyl-accepting chemotaxis protein"/>
    <property type="match status" value="1"/>
</dbReference>
<dbReference type="PANTHER" id="PTHR43531">
    <property type="entry name" value="PROTEIN ICFG"/>
    <property type="match status" value="1"/>
</dbReference>
<keyword evidence="7" id="KW-0807">Transducer</keyword>
<dbReference type="PROSITE" id="PS51656">
    <property type="entry name" value="4FE4S"/>
    <property type="match status" value="1"/>
</dbReference>
<keyword evidence="2" id="KW-0145">Chemotaxis</keyword>
<feature type="domain" description="4Fe-4S ferredoxin-type" evidence="10">
    <location>
        <begin position="1"/>
        <end position="32"/>
    </location>
</feature>
<dbReference type="RefSeq" id="WP_262623128.1">
    <property type="nucleotide sequence ID" value="NZ_JAOQKI010000001.1"/>
</dbReference>
<comment type="similarity">
    <text evidence="6">Belongs to the methyl-accepting chemotaxis (MCP) protein family.</text>
</comment>
<dbReference type="SUPFAM" id="SSF54862">
    <property type="entry name" value="4Fe-4S ferredoxins"/>
    <property type="match status" value="1"/>
</dbReference>
<reference evidence="12 13" key="1">
    <citation type="journal article" date="2021" name="ISME Commun">
        <title>Automated analysis of genomic sequences facilitates high-throughput and comprehensive description of bacteria.</title>
        <authorList>
            <person name="Hitch T.C.A."/>
        </authorList>
    </citation>
    <scope>NUCLEOTIDE SEQUENCE [LARGE SCALE GENOMIC DNA]</scope>
    <source>
        <strain evidence="12 13">Sanger_19</strain>
    </source>
</reference>
<dbReference type="Gene3D" id="3.40.50.1780">
    <property type="match status" value="1"/>
</dbReference>
<organism evidence="12 13">
    <name type="scientific">Roseburia amylophila</name>
    <dbReference type="NCBI Taxonomy" id="2981794"/>
    <lineage>
        <taxon>Bacteria</taxon>
        <taxon>Bacillati</taxon>
        <taxon>Bacillota</taxon>
        <taxon>Clostridia</taxon>
        <taxon>Lachnospirales</taxon>
        <taxon>Lachnospiraceae</taxon>
        <taxon>Roseburia</taxon>
    </lineage>
</organism>
<evidence type="ECO:0000259" key="11">
    <source>
        <dbReference type="PROSITE" id="PS51656"/>
    </source>
</evidence>
<dbReference type="SUPFAM" id="SSF58104">
    <property type="entry name" value="Methyl-accepting chemotaxis protein (MCP) signaling domain"/>
    <property type="match status" value="1"/>
</dbReference>
<dbReference type="Gene3D" id="3.40.950.10">
    <property type="entry name" value="Fe-only Hydrogenase (Larger Subunit), Chain L, domain 3"/>
    <property type="match status" value="1"/>
</dbReference>
<keyword evidence="8" id="KW-0175">Coiled coil</keyword>
<evidence type="ECO:0000256" key="3">
    <source>
        <dbReference type="ARBA" id="ARBA00022723"/>
    </source>
</evidence>
<evidence type="ECO:0000256" key="4">
    <source>
        <dbReference type="ARBA" id="ARBA00023004"/>
    </source>
</evidence>
<dbReference type="SUPFAM" id="SSF53920">
    <property type="entry name" value="Fe-only hydrogenase"/>
    <property type="match status" value="1"/>
</dbReference>
<keyword evidence="5" id="KW-0411">Iron-sulfur</keyword>
<evidence type="ECO:0000313" key="12">
    <source>
        <dbReference type="EMBL" id="MCU6715735.1"/>
    </source>
</evidence>
<evidence type="ECO:0000259" key="10">
    <source>
        <dbReference type="PROSITE" id="PS51379"/>
    </source>
</evidence>
<protein>
    <submittedName>
        <fullName evidence="12">Methyl-accepting chemotaxis protein</fullName>
    </submittedName>
</protein>
<accession>A0ABT2SA42</accession>
<evidence type="ECO:0000256" key="6">
    <source>
        <dbReference type="ARBA" id="ARBA00029447"/>
    </source>
</evidence>
<dbReference type="InterPro" id="IPR009016">
    <property type="entry name" value="Fe_hydrogenase"/>
</dbReference>